<evidence type="ECO:0000256" key="2">
    <source>
        <dbReference type="SAM" id="Phobius"/>
    </source>
</evidence>
<protein>
    <submittedName>
        <fullName evidence="4">Murein DD-endopeptidase MepM/ murein hydrolase activator NlpD</fullName>
    </submittedName>
</protein>
<dbReference type="CDD" id="cd12797">
    <property type="entry name" value="M23_peptidase"/>
    <property type="match status" value="1"/>
</dbReference>
<dbReference type="PANTHER" id="PTHR21666:SF289">
    <property type="entry name" value="L-ALA--D-GLU ENDOPEPTIDASE"/>
    <property type="match status" value="1"/>
</dbReference>
<comment type="caution">
    <text evidence="4">The sequence shown here is derived from an EMBL/GenBank/DDBJ whole genome shotgun (WGS) entry which is preliminary data.</text>
</comment>
<dbReference type="Proteomes" id="UP000537126">
    <property type="component" value="Unassembled WGS sequence"/>
</dbReference>
<dbReference type="Pfam" id="PF01551">
    <property type="entry name" value="Peptidase_M23"/>
    <property type="match status" value="1"/>
</dbReference>
<dbReference type="SUPFAM" id="SSF51261">
    <property type="entry name" value="Duplicated hybrid motif"/>
    <property type="match status" value="1"/>
</dbReference>
<dbReference type="PANTHER" id="PTHR21666">
    <property type="entry name" value="PEPTIDASE-RELATED"/>
    <property type="match status" value="1"/>
</dbReference>
<name>A0A846MSE6_9BACT</name>
<organism evidence="4 5">
    <name type="scientific">Thermonema lapsum</name>
    <dbReference type="NCBI Taxonomy" id="28195"/>
    <lineage>
        <taxon>Bacteria</taxon>
        <taxon>Pseudomonadati</taxon>
        <taxon>Bacteroidota</taxon>
        <taxon>Cytophagia</taxon>
        <taxon>Cytophagales</taxon>
        <taxon>Thermonemataceae</taxon>
        <taxon>Thermonema</taxon>
    </lineage>
</organism>
<dbReference type="RefSeq" id="WP_166920533.1">
    <property type="nucleotide sequence ID" value="NZ_JAASRN010000003.1"/>
</dbReference>
<feature type="transmembrane region" description="Helical" evidence="2">
    <location>
        <begin position="39"/>
        <end position="57"/>
    </location>
</feature>
<evidence type="ECO:0000313" key="5">
    <source>
        <dbReference type="Proteomes" id="UP000537126"/>
    </source>
</evidence>
<gene>
    <name evidence="4" type="ORF">FHS56_002133</name>
</gene>
<keyword evidence="5" id="KW-1185">Reference proteome</keyword>
<dbReference type="GO" id="GO:0004222">
    <property type="term" value="F:metalloendopeptidase activity"/>
    <property type="evidence" value="ECO:0007669"/>
    <property type="project" value="TreeGrafter"/>
</dbReference>
<dbReference type="InterPro" id="IPR016047">
    <property type="entry name" value="M23ase_b-sheet_dom"/>
</dbReference>
<evidence type="ECO:0000256" key="1">
    <source>
        <dbReference type="ARBA" id="ARBA00022729"/>
    </source>
</evidence>
<dbReference type="EMBL" id="JAASRN010000003">
    <property type="protein sequence ID" value="NIK74608.1"/>
    <property type="molecule type" value="Genomic_DNA"/>
</dbReference>
<sequence length="298" mass="33738">MKKTKETLYAWLTHPYRLVMRDEERLADYKSYPITRAKILAITVPLIFLIFISGFWLSSYLHKHGSFGKQETQTLKRELIRLYQTVDSLEIALQHHEQYIQTLHRVIRGDVEPWKEEKKKEKASKDGKLKMPQNDSIDLDYISEAELALRSEYEQKAEQTTGSTYYQVANQAGSSSIGMLFPPLQGVISGHFNMEKKHYGIDIVSKANAPIHSVADGTVVFAGWTDETGNVIAIQHGNNLISVYKHNARLLKQVGDVVSSGEAIAIIGNTGRYSTGPHLHFELWLKGNPVNPEKLIAF</sequence>
<feature type="domain" description="M23ase beta-sheet core" evidence="3">
    <location>
        <begin position="197"/>
        <end position="292"/>
    </location>
</feature>
<keyword evidence="2" id="KW-0472">Membrane</keyword>
<dbReference type="AlphaFoldDB" id="A0A846MSE6"/>
<evidence type="ECO:0000313" key="4">
    <source>
        <dbReference type="EMBL" id="NIK74608.1"/>
    </source>
</evidence>
<proteinExistence type="predicted"/>
<keyword evidence="4" id="KW-0378">Hydrolase</keyword>
<keyword evidence="1" id="KW-0732">Signal</keyword>
<reference evidence="4 5" key="1">
    <citation type="submission" date="2020-03" db="EMBL/GenBank/DDBJ databases">
        <title>Genomic Encyclopedia of Type Strains, Phase IV (KMG-IV): sequencing the most valuable type-strain genomes for metagenomic binning, comparative biology and taxonomic classification.</title>
        <authorList>
            <person name="Goeker M."/>
        </authorList>
    </citation>
    <scope>NUCLEOTIDE SEQUENCE [LARGE SCALE GENOMIC DNA]</scope>
    <source>
        <strain evidence="4 5">DSM 5718</strain>
    </source>
</reference>
<keyword evidence="2" id="KW-1133">Transmembrane helix</keyword>
<dbReference type="InterPro" id="IPR011055">
    <property type="entry name" value="Dup_hybrid_motif"/>
</dbReference>
<keyword evidence="2" id="KW-0812">Transmembrane</keyword>
<evidence type="ECO:0000259" key="3">
    <source>
        <dbReference type="Pfam" id="PF01551"/>
    </source>
</evidence>
<dbReference type="InterPro" id="IPR050570">
    <property type="entry name" value="Cell_wall_metabolism_enzyme"/>
</dbReference>
<accession>A0A846MSE6</accession>
<dbReference type="Gene3D" id="2.70.70.10">
    <property type="entry name" value="Glucose Permease (Domain IIA)"/>
    <property type="match status" value="1"/>
</dbReference>